<sequence length="93" mass="10417">MAGKNTVRLVEFKISEREKADIESELAELLDEGFTIVSQHEADGYLNYTLVRTKHSIAMMIGGETDHQKRSPEQKYKLENGTVVPVNSGSVLH</sequence>
<dbReference type="EMBL" id="JN882284">
    <property type="protein sequence ID" value="AFC21441.1"/>
    <property type="molecule type" value="Genomic_DNA"/>
</dbReference>
<dbReference type="OrthoDB" id="28716at10239"/>
<evidence type="ECO:0000313" key="1">
    <source>
        <dbReference type="EMBL" id="AFC21441.1"/>
    </source>
</evidence>
<keyword evidence="2" id="KW-1185">Reference proteome</keyword>
<name>K4F5I2_9CAUD</name>
<dbReference type="RefSeq" id="YP_006987096.1">
    <property type="nucleotide sequence ID" value="NC_019400.1"/>
</dbReference>
<dbReference type="Proteomes" id="UP000000458">
    <property type="component" value="Segment"/>
</dbReference>
<gene>
    <name evidence="1" type="ORF">GAP31_260</name>
</gene>
<dbReference type="GeneID" id="13993580"/>
<organism evidence="1 2">
    <name type="scientific">Cronobacter phage vB_CsaM_GAP31</name>
    <dbReference type="NCBI Taxonomy" id="1141135"/>
    <lineage>
        <taxon>Viruses</taxon>
        <taxon>Duplodnaviria</taxon>
        <taxon>Heunggongvirae</taxon>
        <taxon>Uroviricota</taxon>
        <taxon>Caudoviricetes</taxon>
        <taxon>Vequintavirinae</taxon>
        <taxon>Seunavirus</taxon>
        <taxon>Seunavirus GAP31</taxon>
    </lineage>
</organism>
<proteinExistence type="predicted"/>
<dbReference type="KEGG" id="vg:13993580"/>
<evidence type="ECO:0000313" key="2">
    <source>
        <dbReference type="Proteomes" id="UP000000458"/>
    </source>
</evidence>
<protein>
    <submittedName>
        <fullName evidence="1">Uncharacterized protein</fullName>
    </submittedName>
</protein>
<reference evidence="1 2" key="1">
    <citation type="journal article" date="2012" name="J. Virol.">
        <title>Genome Sequence of Cronobacter sakazakii Myovirus vB_CsaM_GAP31.</title>
        <authorList>
            <person name="Abbasifar R."/>
            <person name="Kropinski A.M."/>
            <person name="Sabour P.M."/>
            <person name="Ackermann H.W."/>
            <person name="Alanis Villa A."/>
            <person name="Abbasifar A."/>
            <person name="Griffiths M.W."/>
        </authorList>
    </citation>
    <scope>NUCLEOTIDE SEQUENCE [LARGE SCALE GENOMIC DNA]</scope>
</reference>
<accession>K4F5I2</accession>